<evidence type="ECO:0000313" key="1">
    <source>
        <dbReference type="EMBL" id="ADG79279.1"/>
    </source>
</evidence>
<dbReference type="eggNOG" id="COG2867">
    <property type="taxonomic scope" value="Bacteria"/>
</dbReference>
<dbReference type="Proteomes" id="UP000001213">
    <property type="component" value="Chromosome"/>
</dbReference>
<reference evidence="2" key="1">
    <citation type="submission" date="2010-03" db="EMBL/GenBank/DDBJ databases">
        <title>The complete chromosome of Tsukamurella paurometabola DSM 20162.</title>
        <authorList>
            <consortium name="US DOE Joint Genome Institute (JGI-PGF)"/>
            <person name="Lucas S."/>
            <person name="Copeland A."/>
            <person name="Lapidus A."/>
            <person name="Glavina del Rio T."/>
            <person name="Dalin E."/>
            <person name="Tice H."/>
            <person name="Bruce D."/>
            <person name="Goodwin L."/>
            <person name="Pitluck S."/>
            <person name="Kyrpides N."/>
            <person name="Mavromatis K."/>
            <person name="Ivanova N."/>
            <person name="Mikhailova N."/>
            <person name="Munk A.C."/>
            <person name="Brettin T."/>
            <person name="Detter J.C."/>
            <person name="Tapia R."/>
            <person name="Han C."/>
            <person name="Larimer F."/>
            <person name="Land M."/>
            <person name="Hauser L."/>
            <person name="Markowitz V."/>
            <person name="Cheng J.-F."/>
            <person name="Hugenholtz P."/>
            <person name="Woyke T."/>
            <person name="Wu D."/>
            <person name="Jando M."/>
            <person name="Brambilla E."/>
            <person name="Klenk H.-P."/>
            <person name="Eisen J.A."/>
        </authorList>
    </citation>
    <scope>NUCLEOTIDE SEQUENCE [LARGE SCALE GENOMIC DNA]</scope>
    <source>
        <strain evidence="2">ATCC 8368 / DSM 20162 / CCUG 35730 / CIP 100753 / JCM 10117 / KCTC 9821 / NBRC 16120 / NCIMB 702349 / NCTC 13040</strain>
    </source>
</reference>
<keyword evidence="2" id="KW-1185">Reference proteome</keyword>
<dbReference type="AlphaFoldDB" id="D5USK8"/>
<name>D5USK8_TSUPD</name>
<evidence type="ECO:0000313" key="2">
    <source>
        <dbReference type="Proteomes" id="UP000001213"/>
    </source>
</evidence>
<gene>
    <name evidence="1" type="ordered locus">Tpau_2679</name>
</gene>
<organism evidence="1 2">
    <name type="scientific">Tsukamurella paurometabola (strain ATCC 8368 / DSM 20162 / CCUG 35730 / CIP 100753 / JCM 10117 / KCTC 9821 / NBRC 16120 / NCIMB 702349 / NCTC 13040)</name>
    <name type="common">Corynebacterium paurometabolum</name>
    <dbReference type="NCBI Taxonomy" id="521096"/>
    <lineage>
        <taxon>Bacteria</taxon>
        <taxon>Bacillati</taxon>
        <taxon>Actinomycetota</taxon>
        <taxon>Actinomycetes</taxon>
        <taxon>Mycobacteriales</taxon>
        <taxon>Tsukamurellaceae</taxon>
        <taxon>Tsukamurella</taxon>
    </lineage>
</organism>
<dbReference type="STRING" id="521096.Tpau_2679"/>
<dbReference type="HOGENOM" id="CLU_1832952_0_0_11"/>
<dbReference type="KEGG" id="tpr:Tpau_2679"/>
<reference evidence="1 2" key="2">
    <citation type="journal article" date="2011" name="Stand. Genomic Sci.">
        <title>Complete genome sequence of Tsukamurella paurometabola type strain (no. 33).</title>
        <authorList>
            <person name="Munk A.C."/>
            <person name="Lapidus A."/>
            <person name="Lucas S."/>
            <person name="Nolan M."/>
            <person name="Tice H."/>
            <person name="Cheng J.F."/>
            <person name="Del Rio T.G."/>
            <person name="Goodwin L."/>
            <person name="Pitluck S."/>
            <person name="Liolios K."/>
            <person name="Huntemann M."/>
            <person name="Ivanova N."/>
            <person name="Mavromatis K."/>
            <person name="Mikhailova N."/>
            <person name="Pati A."/>
            <person name="Chen A."/>
            <person name="Palaniappan K."/>
            <person name="Tapia R."/>
            <person name="Han C."/>
            <person name="Land M."/>
            <person name="Hauser L."/>
            <person name="Chang Y.J."/>
            <person name="Jeffries C.D."/>
            <person name="Brettin T."/>
            <person name="Yasawong M."/>
            <person name="Brambilla E.M."/>
            <person name="Rohde M."/>
            <person name="Sikorski J."/>
            <person name="Goker M."/>
            <person name="Detter J.C."/>
            <person name="Woyke T."/>
            <person name="Bristow J."/>
            <person name="Eisen J.A."/>
            <person name="Markowitz V."/>
            <person name="Hugenholtz P."/>
            <person name="Kyrpides N.C."/>
            <person name="Klenk H.P."/>
        </authorList>
    </citation>
    <scope>NUCLEOTIDE SEQUENCE [LARGE SCALE GENOMIC DNA]</scope>
    <source>
        <strain evidence="2">ATCC 8368 / DSM 20162 / CCUG 35730 / CIP 100753 / JCM 10117 / KCTC 9821 / NBRC 16120 / NCIMB 702349 / NCTC 13040</strain>
    </source>
</reference>
<proteinExistence type="predicted"/>
<accession>D5USK8</accession>
<dbReference type="SUPFAM" id="SSF55961">
    <property type="entry name" value="Bet v1-like"/>
    <property type="match status" value="1"/>
</dbReference>
<evidence type="ECO:0008006" key="3">
    <source>
        <dbReference type="Google" id="ProtNLM"/>
    </source>
</evidence>
<sequence length="136" mass="14623">MCEACVVSTIQVADVAFVAAHPSAVAAAMAGAQRWRGWFPDLRLTVTEDRGELGLRWKVDGPVVGTSEFWIEPHLDGCLLHYFLHAEPAGPMTPERIVAEVAARRVRGHDVMFDVKFGAEDGRVLGGPAVGEVSGV</sequence>
<dbReference type="EMBL" id="CP001966">
    <property type="protein sequence ID" value="ADG79279.1"/>
    <property type="molecule type" value="Genomic_DNA"/>
</dbReference>
<protein>
    <recommendedName>
        <fullName evidence="3">Polyketide cyclase / dehydrase and lipid transport</fullName>
    </recommendedName>
</protein>
<dbReference type="RefSeq" id="WP_013127296.1">
    <property type="nucleotide sequence ID" value="NC_014158.1"/>
</dbReference>